<dbReference type="Pfam" id="PF02910">
    <property type="entry name" value="Succ_DH_flav_C"/>
    <property type="match status" value="1"/>
</dbReference>
<dbReference type="Proteomes" id="UP001164965">
    <property type="component" value="Chromosome"/>
</dbReference>
<feature type="domain" description="Fumarate reductase/succinate dehydrogenase flavoprotein-like C-terminal" evidence="15">
    <location>
        <begin position="489"/>
        <end position="521"/>
    </location>
</feature>
<evidence type="ECO:0000256" key="9">
    <source>
        <dbReference type="ARBA" id="ARBA00023002"/>
    </source>
</evidence>
<evidence type="ECO:0000256" key="11">
    <source>
        <dbReference type="ARBA" id="ARBA00048305"/>
    </source>
</evidence>
<keyword evidence="8 13" id="KW-0274">FAD</keyword>
<evidence type="ECO:0000256" key="5">
    <source>
        <dbReference type="ARBA" id="ARBA00021901"/>
    </source>
</evidence>
<feature type="domain" description="FAD-dependent oxidoreductase 2 FAD-binding" evidence="14">
    <location>
        <begin position="10"/>
        <end position="406"/>
    </location>
</feature>
<dbReference type="InterPro" id="IPR015939">
    <property type="entry name" value="Fum_Rdtase/Succ_DH_flav-like_C"/>
</dbReference>
<evidence type="ECO:0000256" key="6">
    <source>
        <dbReference type="ARBA" id="ARBA00022630"/>
    </source>
</evidence>
<dbReference type="PANTHER" id="PTHR42716:SF2">
    <property type="entry name" value="L-ASPARTATE OXIDASE, CHLOROPLASTIC"/>
    <property type="match status" value="1"/>
</dbReference>
<dbReference type="InterPro" id="IPR037099">
    <property type="entry name" value="Fum_R/Succ_DH_flav-like_C_sf"/>
</dbReference>
<evidence type="ECO:0000256" key="1">
    <source>
        <dbReference type="ARBA" id="ARBA00001974"/>
    </source>
</evidence>
<evidence type="ECO:0000313" key="16">
    <source>
        <dbReference type="EMBL" id="UZJ23494.1"/>
    </source>
</evidence>
<dbReference type="GO" id="GO:0008734">
    <property type="term" value="F:L-aspartate oxidase activity"/>
    <property type="evidence" value="ECO:0007669"/>
    <property type="project" value="UniProtKB-EC"/>
</dbReference>
<dbReference type="Gene3D" id="1.20.58.100">
    <property type="entry name" value="Fumarate reductase/succinate dehydrogenase flavoprotein-like, C-terminal domain"/>
    <property type="match status" value="1"/>
</dbReference>
<evidence type="ECO:0000256" key="4">
    <source>
        <dbReference type="ARBA" id="ARBA00012173"/>
    </source>
</evidence>
<evidence type="ECO:0000313" key="17">
    <source>
        <dbReference type="Proteomes" id="UP001164965"/>
    </source>
</evidence>
<dbReference type="RefSeq" id="WP_265381601.1">
    <property type="nucleotide sequence ID" value="NZ_CP110615.1"/>
</dbReference>
<keyword evidence="6 13" id="KW-0285">Flavoprotein</keyword>
<evidence type="ECO:0000256" key="13">
    <source>
        <dbReference type="RuleBase" id="RU362049"/>
    </source>
</evidence>
<dbReference type="EMBL" id="CP110615">
    <property type="protein sequence ID" value="UZJ23494.1"/>
    <property type="molecule type" value="Genomic_DNA"/>
</dbReference>
<gene>
    <name evidence="16" type="ORF">RHODO2019_09630</name>
</gene>
<dbReference type="SUPFAM" id="SSF46977">
    <property type="entry name" value="Succinate dehydrogenase/fumarate reductase flavoprotein C-terminal domain"/>
    <property type="match status" value="1"/>
</dbReference>
<dbReference type="InterPro" id="IPR036188">
    <property type="entry name" value="FAD/NAD-bd_sf"/>
</dbReference>
<evidence type="ECO:0000259" key="14">
    <source>
        <dbReference type="Pfam" id="PF00890"/>
    </source>
</evidence>
<comment type="subcellular location">
    <subcellularLocation>
        <location evidence="13">Cytoplasm</location>
    </subcellularLocation>
</comment>
<name>A0ABY6NW82_9NOCA</name>
<comment type="cofactor">
    <cofactor evidence="1 13">
        <name>FAD</name>
        <dbReference type="ChEBI" id="CHEBI:57692"/>
    </cofactor>
</comment>
<evidence type="ECO:0000256" key="8">
    <source>
        <dbReference type="ARBA" id="ARBA00022827"/>
    </source>
</evidence>
<dbReference type="PANTHER" id="PTHR42716">
    <property type="entry name" value="L-ASPARTATE OXIDASE"/>
    <property type="match status" value="1"/>
</dbReference>
<dbReference type="NCBIfam" id="TIGR00551">
    <property type="entry name" value="nadB"/>
    <property type="match status" value="1"/>
</dbReference>
<dbReference type="Gene3D" id="3.90.700.10">
    <property type="entry name" value="Succinate dehydrogenase/fumarate reductase flavoprotein, catalytic domain"/>
    <property type="match status" value="1"/>
</dbReference>
<evidence type="ECO:0000256" key="10">
    <source>
        <dbReference type="ARBA" id="ARBA00029426"/>
    </source>
</evidence>
<dbReference type="EC" id="1.4.3.16" evidence="4 12"/>
<comment type="function">
    <text evidence="10">Catalyzes the oxidation of L-aspartate to iminoaspartate, the first step in the de novo biosynthesis of NAD(+).</text>
</comment>
<dbReference type="SUPFAM" id="SSF51905">
    <property type="entry name" value="FAD/NAD(P)-binding domain"/>
    <property type="match status" value="1"/>
</dbReference>
<keyword evidence="17" id="KW-1185">Reference proteome</keyword>
<keyword evidence="7 13" id="KW-0662">Pyridine nucleotide biosynthesis</keyword>
<evidence type="ECO:0000256" key="2">
    <source>
        <dbReference type="ARBA" id="ARBA00004950"/>
    </source>
</evidence>
<dbReference type="NCBIfam" id="NF005867">
    <property type="entry name" value="PRK07804.1"/>
    <property type="match status" value="1"/>
</dbReference>
<dbReference type="InterPro" id="IPR027477">
    <property type="entry name" value="Succ_DH/fumarate_Rdtase_cat_sf"/>
</dbReference>
<evidence type="ECO:0000259" key="15">
    <source>
        <dbReference type="Pfam" id="PF02910"/>
    </source>
</evidence>
<evidence type="ECO:0000256" key="12">
    <source>
        <dbReference type="NCBIfam" id="TIGR00551"/>
    </source>
</evidence>
<dbReference type="PRINTS" id="PR00411">
    <property type="entry name" value="PNDRDTASEI"/>
</dbReference>
<dbReference type="InterPro" id="IPR003953">
    <property type="entry name" value="FAD-dep_OxRdtase_2_FAD-bd"/>
</dbReference>
<evidence type="ECO:0000256" key="3">
    <source>
        <dbReference type="ARBA" id="ARBA00008562"/>
    </source>
</evidence>
<accession>A0ABY6NW82</accession>
<organism evidence="16 17">
    <name type="scientific">Rhodococcus antarcticus</name>
    <dbReference type="NCBI Taxonomy" id="2987751"/>
    <lineage>
        <taxon>Bacteria</taxon>
        <taxon>Bacillati</taxon>
        <taxon>Actinomycetota</taxon>
        <taxon>Actinomycetes</taxon>
        <taxon>Mycobacteriales</taxon>
        <taxon>Nocardiaceae</taxon>
        <taxon>Rhodococcus</taxon>
    </lineage>
</organism>
<dbReference type="PRINTS" id="PR00368">
    <property type="entry name" value="FADPNR"/>
</dbReference>
<reference evidence="16" key="1">
    <citation type="submission" date="2022-10" db="EMBL/GenBank/DDBJ databases">
        <title>Rhodococcus sp.75.</title>
        <authorList>
            <person name="Sun M."/>
        </authorList>
    </citation>
    <scope>NUCLEOTIDE SEQUENCE</scope>
    <source>
        <strain evidence="16">75</strain>
    </source>
</reference>
<comment type="catalytic activity">
    <reaction evidence="11">
        <text>L-aspartate + O2 = iminosuccinate + H2O2</text>
        <dbReference type="Rhea" id="RHEA:25876"/>
        <dbReference type="ChEBI" id="CHEBI:15379"/>
        <dbReference type="ChEBI" id="CHEBI:16240"/>
        <dbReference type="ChEBI" id="CHEBI:29991"/>
        <dbReference type="ChEBI" id="CHEBI:77875"/>
        <dbReference type="EC" id="1.4.3.16"/>
    </reaction>
    <physiologicalReaction direction="left-to-right" evidence="11">
        <dbReference type="Rhea" id="RHEA:25877"/>
    </physiologicalReaction>
</comment>
<proteinExistence type="inferred from homology"/>
<protein>
    <recommendedName>
        <fullName evidence="5 12">L-aspartate oxidase</fullName>
        <ecNumber evidence="4 12">1.4.3.16</ecNumber>
    </recommendedName>
</protein>
<dbReference type="InterPro" id="IPR005288">
    <property type="entry name" value="NadB"/>
</dbReference>
<dbReference type="Gene3D" id="3.50.50.60">
    <property type="entry name" value="FAD/NAD(P)-binding domain"/>
    <property type="match status" value="1"/>
</dbReference>
<comment type="pathway">
    <text evidence="2 13">Cofactor biosynthesis; NAD(+) biosynthesis; iminoaspartate from L-aspartate (oxidase route): step 1/1.</text>
</comment>
<comment type="similarity">
    <text evidence="3 13">Belongs to the FAD-dependent oxidoreductase 2 family. NadB subfamily.</text>
</comment>
<keyword evidence="9 13" id="KW-0560">Oxidoreductase</keyword>
<dbReference type="SUPFAM" id="SSF56425">
    <property type="entry name" value="Succinate dehydrogenase/fumarate reductase flavoprotein, catalytic domain"/>
    <property type="match status" value="1"/>
</dbReference>
<sequence>MSRSWEAHADLVVVGSGVAGLTAALAAQAAGLRVLVVSKGDVDDSSTAWAQGGIAVVGAEALAAGDTVEDHVRDTLAAGGGLCDEAAVRSVVAAGGAAVERLVVRGAHFDTNPDGTSARTREGGHSFRRVVHAGGDATGAEVQRALVAATAGAVGRVAATAGAVGRVAATAGAGLAVLERHTATRVLLGPDGSVHGLAVLDAGGATGVLHAPVVLLATGGLGHLYSATTNPDVATGDGVALALAAGALVSDLEFVQFHPTVLFATGGAGQRPLVTEAVRGEGAVLVDLDGRSVTAGVHPLGDLAPRDVVAGAITARMRAAGTDHVLLDARALTGFAGRFPTVHAACAEVGLDPSTDLVPVAPAAHYSCGGVVTDLHGRTTVVGLLAAGEVARTGLHGANRLASNSLLEGLVLGERAAVVALGRVVEVGRVEAGDPGAPAVPTADRAALQELMTDRASLGRDADGLAHAAGVLAGAPHRTPVDRRGVEDATLTTVARALVAAATARTESRGCHLRTDHPAAREALRRSTTLRLDPEGTPVLVETVGAAA</sequence>
<evidence type="ECO:0000256" key="7">
    <source>
        <dbReference type="ARBA" id="ARBA00022642"/>
    </source>
</evidence>
<dbReference type="Pfam" id="PF00890">
    <property type="entry name" value="FAD_binding_2"/>
    <property type="match status" value="1"/>
</dbReference>